<dbReference type="GO" id="GO:0032259">
    <property type="term" value="P:methylation"/>
    <property type="evidence" value="ECO:0007669"/>
    <property type="project" value="UniProtKB-KW"/>
</dbReference>
<protein>
    <submittedName>
        <fullName evidence="2">Methyltransferase domain-containing protein</fullName>
    </submittedName>
</protein>
<feature type="domain" description="Tellurite resistance methyltransferase TehB-like" evidence="1">
    <location>
        <begin position="39"/>
        <end position="176"/>
    </location>
</feature>
<dbReference type="GO" id="GO:0008168">
    <property type="term" value="F:methyltransferase activity"/>
    <property type="evidence" value="ECO:0007669"/>
    <property type="project" value="UniProtKB-KW"/>
</dbReference>
<organism evidence="2 3">
    <name type="scientific">Halocatena marina</name>
    <dbReference type="NCBI Taxonomy" id="2934937"/>
    <lineage>
        <taxon>Archaea</taxon>
        <taxon>Methanobacteriati</taxon>
        <taxon>Methanobacteriota</taxon>
        <taxon>Stenosarchaea group</taxon>
        <taxon>Halobacteria</taxon>
        <taxon>Halobacteriales</taxon>
        <taxon>Natronomonadaceae</taxon>
        <taxon>Halocatena</taxon>
    </lineage>
</organism>
<name>A0ABD5YRQ2_9EURY</name>
<dbReference type="EMBL" id="JBHTAX010000001">
    <property type="protein sequence ID" value="MFC7190180.1"/>
    <property type="molecule type" value="Genomic_DNA"/>
</dbReference>
<gene>
    <name evidence="2" type="ORF">ACFQL7_10160</name>
</gene>
<evidence type="ECO:0000313" key="3">
    <source>
        <dbReference type="Proteomes" id="UP001596417"/>
    </source>
</evidence>
<keyword evidence="2" id="KW-0489">Methyltransferase</keyword>
<keyword evidence="3" id="KW-1185">Reference proteome</keyword>
<dbReference type="CDD" id="cd02440">
    <property type="entry name" value="AdoMet_MTases"/>
    <property type="match status" value="1"/>
</dbReference>
<dbReference type="InterPro" id="IPR015985">
    <property type="entry name" value="TehB-like_dom"/>
</dbReference>
<reference evidence="2 3" key="1">
    <citation type="journal article" date="2019" name="Int. J. Syst. Evol. Microbiol.">
        <title>The Global Catalogue of Microorganisms (GCM) 10K type strain sequencing project: providing services to taxonomists for standard genome sequencing and annotation.</title>
        <authorList>
            <consortium name="The Broad Institute Genomics Platform"/>
            <consortium name="The Broad Institute Genome Sequencing Center for Infectious Disease"/>
            <person name="Wu L."/>
            <person name="Ma J."/>
        </authorList>
    </citation>
    <scope>NUCLEOTIDE SEQUENCE [LARGE SCALE GENOMIC DNA]</scope>
    <source>
        <strain evidence="2 3">RDMS1</strain>
    </source>
</reference>
<evidence type="ECO:0000259" key="1">
    <source>
        <dbReference type="Pfam" id="PF03848"/>
    </source>
</evidence>
<evidence type="ECO:0000313" key="2">
    <source>
        <dbReference type="EMBL" id="MFC7190180.1"/>
    </source>
</evidence>
<dbReference type="Proteomes" id="UP001596417">
    <property type="component" value="Unassembled WGS sequence"/>
</dbReference>
<dbReference type="InterPro" id="IPR029063">
    <property type="entry name" value="SAM-dependent_MTases_sf"/>
</dbReference>
<keyword evidence="2" id="KW-0808">Transferase</keyword>
<dbReference type="AlphaFoldDB" id="A0ABD5YRQ2"/>
<sequence>MQYDELQQIYAQEGYYWGKEPNELVKRAVDYTPSRESLTAIDVGAGEGRDSVYLADQGIDVTAIDIAPNGLEKAKQLAEEIGVEIDVSQADINTLQLATSIDLFYSIGTIQYLRPENRSNQFQHFQTQTCSGGIHALFAFVDRDDIPPAPDWGKNEYYYEESELDQYYENWDCLYTEKLVFDDDSGSEPHQHAAVEVIYRNPVSN</sequence>
<dbReference type="SUPFAM" id="SSF53335">
    <property type="entry name" value="S-adenosyl-L-methionine-dependent methyltransferases"/>
    <property type="match status" value="1"/>
</dbReference>
<dbReference type="Pfam" id="PF03848">
    <property type="entry name" value="TehB"/>
    <property type="match status" value="1"/>
</dbReference>
<proteinExistence type="predicted"/>
<comment type="caution">
    <text evidence="2">The sequence shown here is derived from an EMBL/GenBank/DDBJ whole genome shotgun (WGS) entry which is preliminary data.</text>
</comment>
<dbReference type="GeneID" id="76199764"/>
<dbReference type="RefSeq" id="WP_248906801.1">
    <property type="nucleotide sequence ID" value="NZ_CP109979.1"/>
</dbReference>
<dbReference type="Gene3D" id="3.40.50.150">
    <property type="entry name" value="Vaccinia Virus protein VP39"/>
    <property type="match status" value="1"/>
</dbReference>
<accession>A0ABD5YRQ2</accession>